<dbReference type="EMBL" id="WSSB01000012">
    <property type="protein sequence ID" value="MXR37863.1"/>
    <property type="molecule type" value="Genomic_DNA"/>
</dbReference>
<comment type="caution">
    <text evidence="1">The sequence shown here is derived from an EMBL/GenBank/DDBJ whole genome shotgun (WGS) entry which is preliminary data.</text>
</comment>
<gene>
    <name evidence="1" type="ORF">GQF02_12850</name>
</gene>
<dbReference type="RefSeq" id="WP_160797678.1">
    <property type="nucleotide sequence ID" value="NZ_WSSB01000012.1"/>
</dbReference>
<name>A0A845BZC9_9NEIS</name>
<reference evidence="1 2" key="1">
    <citation type="submission" date="2019-12" db="EMBL/GenBank/DDBJ databases">
        <title>Neisseriaceae gen. nov. sp. Genome sequencing and assembly.</title>
        <authorList>
            <person name="Liu Z."/>
            <person name="Li A."/>
        </authorList>
    </citation>
    <scope>NUCLEOTIDE SEQUENCE [LARGE SCALE GENOMIC DNA]</scope>
    <source>
        <strain evidence="1 2">B2N2-7</strain>
    </source>
</reference>
<organism evidence="1 2">
    <name type="scientific">Craterilacuibacter sinensis</name>
    <dbReference type="NCBI Taxonomy" id="2686017"/>
    <lineage>
        <taxon>Bacteria</taxon>
        <taxon>Pseudomonadati</taxon>
        <taxon>Pseudomonadota</taxon>
        <taxon>Betaproteobacteria</taxon>
        <taxon>Neisseriales</taxon>
        <taxon>Neisseriaceae</taxon>
        <taxon>Craterilacuibacter</taxon>
    </lineage>
</organism>
<protein>
    <submittedName>
        <fullName evidence="1">PilZ domain-containing protein</fullName>
    </submittedName>
</protein>
<keyword evidence="2" id="KW-1185">Reference proteome</keyword>
<accession>A0A845BZC9</accession>
<evidence type="ECO:0000313" key="2">
    <source>
        <dbReference type="Proteomes" id="UP000467214"/>
    </source>
</evidence>
<dbReference type="AlphaFoldDB" id="A0A845BZC9"/>
<proteinExistence type="predicted"/>
<sequence>MFDLKAFIGSVMGRNGSQHASAATVTQLAQNLPEAEFHSAFIDIIKAISRLNSDMDVPLKERLQALLYVDEASYTFHEKICAELLDNNARSQSYLPSILSYWSELSNGYQLCIRQFQRSKNTPLDDIKLATLRALHHQLGLVKWSALRYLTADASIWQQAYHIYAFTEAQHFQREMLRIYPKHEASSAEGLLIAAAMLHLAQTDNLLPQEIEGVSHLLMGMVRDVKLQEEPAASEFQYVLNLNQAQAPQLLRRGTIGKGCRYWSGESVLNRLADLMLAFDQQTPENLTRALPALDRQAWQNLLDKLATRWSQDGGKSMRRHERTITFANSLVEVGLERIALAIKLSRSSEERGDNWKVNDISDTGMGLVYLGRNVDGLKLGRLIWVSTESQNSTLGVIRRIQRLSEGGTKVGVEVIAYSPLVVGLSETHTDTTNPLAALYVTQANAKCGERMLLIPQRLAEAGRTLIFSANAKAYQIRIKACLAKLEETAQVDFETLERVNT</sequence>
<evidence type="ECO:0000313" key="1">
    <source>
        <dbReference type="EMBL" id="MXR37863.1"/>
    </source>
</evidence>
<dbReference type="Proteomes" id="UP000467214">
    <property type="component" value="Unassembled WGS sequence"/>
</dbReference>